<dbReference type="Proteomes" id="UP000724874">
    <property type="component" value="Unassembled WGS sequence"/>
</dbReference>
<feature type="region of interest" description="Disordered" evidence="4">
    <location>
        <begin position="975"/>
        <end position="1006"/>
    </location>
</feature>
<sequence length="1621" mass="176333">MSSSKQRESSPSHPQASSSSHHYHHQRPAPSSIPSVDSHTLLSTRQPSWTPSLPESSLLFDNNNPRRGVKRRRSSKRSEENLMALTPLSSNYDWMQHHQHGGFSSFPGNSNVQGQVQRQGKRRRPSFPPSVGETIFHQRARRPRIEPPPEDDDGDEEAEFEGEENEEESPIEVSITRTDKGKGKEKEDSSEAESPQESKSLHSSWEINVKDLVGDAVGNMSISPTSRDIVLAARRGLFIIDLEYPLRIPRFLPQGGTWDVADVQWNPHPSHAQYIVSTSSEKLLIWNLYMTGKTSIAHILKSHYRAITDINWHTSEPDIVVSTGIDSWIWAWDLREPGRPIFGLSAFKAGGTQVKWNYQDPNLLASSHSNEVLIWDRRIYGIDWARPSFASSPSSLSSSSTSSGTHLSHMHITTCSLDMTIKTFNINAPNLQGYCEPVEVIKTGYPVWRARNLPFGEGLLSLPQRGETGSGNGEEEGPKLVETFEGHSDVVKEFVWRKGKHEDFQLITWSKDRTLRFWPIDAEVMQKVGHVPNVERGRSKFTRTEREDMEREEAEMEVDALTSAVEDEPLPLKPPPLSISTLSSPNESSIHPGQSFASFSLAPPTGMDADGELGTDTVTATPTITNTRDVAIINFIGHAGRRGSLSISAAAGPHGHGLAGLSAGMNTNAGTTPTRTMSKGGTGLMSKHGVSKQMDQLTWLASVKSAPGVGVNAGGGEGSSAASASASGDVPSAPASVRAGGSRSKPGSKSGSRSRQPSEGDESGIMLQRSESTIDIADEKDKAGITSVLTKLAASKIKLEKHDLIKKRTCTLGLHGPWGETSSVFMRVTFTFPKDYPAGTHPHGTPNVELERNPLISMSDRAYILRHLRRIRERKRPCLEACLRFLLFADEGRMEEGDGESSSSDDGIDEDDTGRVEGGKKARDVTVSLLRNNKNLAEPRTSQGAFGPNGELICFFRAPPRLVRNVLRDLTGTGAGVSKGADSAATTSATAQPQAPPEDQQTPQLQPPYKASYFQSPALVSDAVRRLGLAAQDRTVQPIDPRKPETELNILRAMTNLLTIPQRQLRHDSNYGARGHSQYPAEDSGTAGASATGQNRYATLLATMRRSTVFLSSTRYFTGADQKVAEDYVFSMALSGDGMGSSSGSNSLGEVCERNAAAARKHGRFDHERVFRTLRTLFVDGGDDEGTDEKSEKWSSSRFASDTLAAMVIKRLYAEVAKEKDVQMLAMIAMLVLQTYHPAKWTVIPPSLSRKKESTPSIPFSHLSQRHGGLDYFNLTKSINSPASTPAPSSLAAPSVASSSNSNSSSKGSWSSLFNTGSMRQFMNGVQDSISFRDGPSVTTPSEILTPTTTTSVSGVIDGLSSSPGGAGSVRSKRVRKDSSIYSPSSGVAPRSWNEGTGGGHSSVKGGGSSRLTPESSVSYMMMTHGKKAVVFQPAAEEKISPPLFEDTLMEQFKLNVYAYAELLFRWQMHQRRLELLKAVTQHDHDHQPAPRLPTLQKKTAVPTIQTEVHQVGLLRICSRRDCRAPLPEKSNACSSCGTSCLMPACTVCRLPVKGLSRTCLSCSHVTHISCWNSLDLAVPICPAGCGCFCNGFDGPFTRPSTRLGFTPPMTSSMVLVGPSE</sequence>
<feature type="compositionally biased region" description="Acidic residues" evidence="4">
    <location>
        <begin position="148"/>
        <end position="170"/>
    </location>
</feature>
<dbReference type="Gene3D" id="2.130.10.10">
    <property type="entry name" value="YVTN repeat-like/Quinoprotein amine dehydrogenase"/>
    <property type="match status" value="1"/>
</dbReference>
<dbReference type="InterPro" id="IPR049566">
    <property type="entry name" value="WDR59_RTC1-like_RING_Znf"/>
</dbReference>
<dbReference type="GO" id="GO:0035859">
    <property type="term" value="C:Seh1-associated complex"/>
    <property type="evidence" value="ECO:0007669"/>
    <property type="project" value="TreeGrafter"/>
</dbReference>
<dbReference type="GO" id="GO:0005774">
    <property type="term" value="C:vacuolar membrane"/>
    <property type="evidence" value="ECO:0007669"/>
    <property type="project" value="TreeGrafter"/>
</dbReference>
<keyword evidence="7" id="KW-1185">Reference proteome</keyword>
<feature type="compositionally biased region" description="Polar residues" evidence="4">
    <location>
        <begin position="32"/>
        <end position="65"/>
    </location>
</feature>
<evidence type="ECO:0000256" key="4">
    <source>
        <dbReference type="SAM" id="MobiDB-lite"/>
    </source>
</evidence>
<feature type="compositionally biased region" description="Low complexity" evidence="4">
    <location>
        <begin position="719"/>
        <end position="757"/>
    </location>
</feature>
<feature type="region of interest" description="Disordered" evidence="4">
    <location>
        <begin position="1069"/>
        <end position="1091"/>
    </location>
</feature>
<feature type="region of interest" description="Disordered" evidence="4">
    <location>
        <begin position="1"/>
        <end position="203"/>
    </location>
</feature>
<feature type="compositionally biased region" description="Basic and acidic residues" evidence="4">
    <location>
        <begin position="913"/>
        <end position="922"/>
    </location>
</feature>
<dbReference type="InterPro" id="IPR036322">
    <property type="entry name" value="WD40_repeat_dom_sf"/>
</dbReference>
<evidence type="ECO:0000256" key="1">
    <source>
        <dbReference type="ARBA" id="ARBA00022574"/>
    </source>
</evidence>
<feature type="region of interest" description="Disordered" evidence="4">
    <location>
        <begin position="894"/>
        <end position="922"/>
    </location>
</feature>
<dbReference type="InterPro" id="IPR015943">
    <property type="entry name" value="WD40/YVTN_repeat-like_dom_sf"/>
</dbReference>
<dbReference type="GO" id="GO:0035591">
    <property type="term" value="F:signaling adaptor activity"/>
    <property type="evidence" value="ECO:0007669"/>
    <property type="project" value="TreeGrafter"/>
</dbReference>
<feature type="compositionally biased region" description="Low complexity" evidence="4">
    <location>
        <begin position="11"/>
        <end position="20"/>
    </location>
</feature>
<dbReference type="GO" id="GO:1904263">
    <property type="term" value="P:positive regulation of TORC1 signaling"/>
    <property type="evidence" value="ECO:0007669"/>
    <property type="project" value="TreeGrafter"/>
</dbReference>
<feature type="compositionally biased region" description="Basic and acidic residues" evidence="4">
    <location>
        <begin position="1"/>
        <end position="10"/>
    </location>
</feature>
<feature type="compositionally biased region" description="Polar residues" evidence="4">
    <location>
        <begin position="586"/>
        <end position="598"/>
    </location>
</feature>
<evidence type="ECO:0000313" key="7">
    <source>
        <dbReference type="Proteomes" id="UP000724874"/>
    </source>
</evidence>
<evidence type="ECO:0000256" key="2">
    <source>
        <dbReference type="ARBA" id="ARBA00022737"/>
    </source>
</evidence>
<dbReference type="CDD" id="cd16488">
    <property type="entry name" value="mRING-H2-C3H3C2_Mio-like"/>
    <property type="match status" value="1"/>
</dbReference>
<dbReference type="OrthoDB" id="311712at2759"/>
<dbReference type="PROSITE" id="PS00678">
    <property type="entry name" value="WD_REPEATS_1"/>
    <property type="match status" value="1"/>
</dbReference>
<dbReference type="InterPro" id="IPR049567">
    <property type="entry name" value="WDR59-like"/>
</dbReference>
<proteinExistence type="predicted"/>
<gene>
    <name evidence="6" type="ORF">CPB84DRAFT_1813522</name>
</gene>
<dbReference type="InterPro" id="IPR019775">
    <property type="entry name" value="WD40_repeat_CS"/>
</dbReference>
<dbReference type="GO" id="GO:0034198">
    <property type="term" value="P:cellular response to amino acid starvation"/>
    <property type="evidence" value="ECO:0007669"/>
    <property type="project" value="TreeGrafter"/>
</dbReference>
<feature type="domain" description="WDR59/RTC1-like RING zinc finger" evidence="5">
    <location>
        <begin position="1545"/>
        <end position="1591"/>
    </location>
</feature>
<evidence type="ECO:0000256" key="3">
    <source>
        <dbReference type="PROSITE-ProRule" id="PRU00221"/>
    </source>
</evidence>
<keyword evidence="2" id="KW-0677">Repeat</keyword>
<dbReference type="PANTHER" id="PTHR46170">
    <property type="entry name" value="GATOR COMPLEX PROTEIN WDR59"/>
    <property type="match status" value="1"/>
</dbReference>
<dbReference type="PANTHER" id="PTHR46170:SF1">
    <property type="entry name" value="GATOR COMPLEX PROTEIN WDR59"/>
    <property type="match status" value="1"/>
</dbReference>
<dbReference type="EMBL" id="JADNYJ010000014">
    <property type="protein sequence ID" value="KAF8907725.1"/>
    <property type="molecule type" value="Genomic_DNA"/>
</dbReference>
<feature type="region of interest" description="Disordered" evidence="4">
    <location>
        <begin position="1283"/>
        <end position="1310"/>
    </location>
</feature>
<organism evidence="6 7">
    <name type="scientific">Gymnopilus junonius</name>
    <name type="common">Spectacular rustgill mushroom</name>
    <name type="synonym">Gymnopilus spectabilis subsp. junonius</name>
    <dbReference type="NCBI Taxonomy" id="109634"/>
    <lineage>
        <taxon>Eukaryota</taxon>
        <taxon>Fungi</taxon>
        <taxon>Dikarya</taxon>
        <taxon>Basidiomycota</taxon>
        <taxon>Agaricomycotina</taxon>
        <taxon>Agaricomycetes</taxon>
        <taxon>Agaricomycetidae</taxon>
        <taxon>Agaricales</taxon>
        <taxon>Agaricineae</taxon>
        <taxon>Hymenogastraceae</taxon>
        <taxon>Gymnopilus</taxon>
    </lineage>
</organism>
<dbReference type="Pfam" id="PF17120">
    <property type="entry name" value="zf-RING_16"/>
    <property type="match status" value="1"/>
</dbReference>
<name>A0A9P5NV47_GYMJU</name>
<reference evidence="6" key="1">
    <citation type="submission" date="2020-11" db="EMBL/GenBank/DDBJ databases">
        <authorList>
            <consortium name="DOE Joint Genome Institute"/>
            <person name="Ahrendt S."/>
            <person name="Riley R."/>
            <person name="Andreopoulos W."/>
            <person name="LaButti K."/>
            <person name="Pangilinan J."/>
            <person name="Ruiz-duenas F.J."/>
            <person name="Barrasa J.M."/>
            <person name="Sanchez-Garcia M."/>
            <person name="Camarero S."/>
            <person name="Miyauchi S."/>
            <person name="Serrano A."/>
            <person name="Linde D."/>
            <person name="Babiker R."/>
            <person name="Drula E."/>
            <person name="Ayuso-Fernandez I."/>
            <person name="Pacheco R."/>
            <person name="Padilla G."/>
            <person name="Ferreira P."/>
            <person name="Barriuso J."/>
            <person name="Kellner H."/>
            <person name="Castanera R."/>
            <person name="Alfaro M."/>
            <person name="Ramirez L."/>
            <person name="Pisabarro A.G."/>
            <person name="Kuo A."/>
            <person name="Tritt A."/>
            <person name="Lipzen A."/>
            <person name="He G."/>
            <person name="Yan M."/>
            <person name="Ng V."/>
            <person name="Cullen D."/>
            <person name="Martin F."/>
            <person name="Rosso M.-N."/>
            <person name="Henrissat B."/>
            <person name="Hibbett D."/>
            <person name="Martinez A.T."/>
            <person name="Grigoriev I.V."/>
        </authorList>
    </citation>
    <scope>NUCLEOTIDE SEQUENCE</scope>
    <source>
        <strain evidence="6">AH 44721</strain>
    </source>
</reference>
<feature type="region of interest" description="Disordered" evidence="4">
    <location>
        <begin position="579"/>
        <end position="616"/>
    </location>
</feature>
<feature type="region of interest" description="Disordered" evidence="4">
    <location>
        <begin position="1333"/>
        <end position="1413"/>
    </location>
</feature>
<feature type="region of interest" description="Disordered" evidence="4">
    <location>
        <begin position="711"/>
        <end position="768"/>
    </location>
</feature>
<protein>
    <recommendedName>
        <fullName evidence="5">WDR59/RTC1-like RING zinc finger domain-containing protein</fullName>
    </recommendedName>
</protein>
<evidence type="ECO:0000259" key="5">
    <source>
        <dbReference type="Pfam" id="PF17120"/>
    </source>
</evidence>
<dbReference type="SUPFAM" id="SSF50978">
    <property type="entry name" value="WD40 repeat-like"/>
    <property type="match status" value="1"/>
</dbReference>
<feature type="compositionally biased region" description="Basic and acidic residues" evidence="4">
    <location>
        <begin position="177"/>
        <end position="189"/>
    </location>
</feature>
<feature type="compositionally biased region" description="Gly residues" evidence="4">
    <location>
        <begin position="1396"/>
        <end position="1409"/>
    </location>
</feature>
<evidence type="ECO:0000313" key="6">
    <source>
        <dbReference type="EMBL" id="KAF8907725.1"/>
    </source>
</evidence>
<feature type="compositionally biased region" description="Low complexity" evidence="4">
    <location>
        <begin position="983"/>
        <end position="993"/>
    </location>
</feature>
<feature type="compositionally biased region" description="Low complexity" evidence="4">
    <location>
        <begin position="1339"/>
        <end position="1352"/>
    </location>
</feature>
<keyword evidence="1 3" id="KW-0853">WD repeat</keyword>
<dbReference type="PROSITE" id="PS50082">
    <property type="entry name" value="WD_REPEATS_2"/>
    <property type="match status" value="1"/>
</dbReference>
<accession>A0A9P5NV47</accession>
<dbReference type="InterPro" id="IPR001680">
    <property type="entry name" value="WD40_rpt"/>
</dbReference>
<feature type="repeat" description="WD" evidence="3">
    <location>
        <begin position="300"/>
        <end position="335"/>
    </location>
</feature>
<dbReference type="SMART" id="SM00320">
    <property type="entry name" value="WD40"/>
    <property type="match status" value="4"/>
</dbReference>
<comment type="caution">
    <text evidence="6">The sequence shown here is derived from an EMBL/GenBank/DDBJ whole genome shotgun (WGS) entry which is preliminary data.</text>
</comment>